<dbReference type="PROSITE" id="PS50045">
    <property type="entry name" value="SIGMA54_INTERACT_4"/>
    <property type="match status" value="1"/>
</dbReference>
<evidence type="ECO:0000256" key="6">
    <source>
        <dbReference type="ARBA" id="ARBA00023163"/>
    </source>
</evidence>
<evidence type="ECO:0000256" key="3">
    <source>
        <dbReference type="ARBA" id="ARBA00023015"/>
    </source>
</evidence>
<protein>
    <submittedName>
        <fullName evidence="8">Sigma-54 dependent transcriptional regulator</fullName>
    </submittedName>
</protein>
<evidence type="ECO:0000256" key="1">
    <source>
        <dbReference type="ARBA" id="ARBA00022741"/>
    </source>
</evidence>
<dbReference type="InterPro" id="IPR027417">
    <property type="entry name" value="P-loop_NTPase"/>
</dbReference>
<dbReference type="PANTHER" id="PTHR32071">
    <property type="entry name" value="TRANSCRIPTIONAL REGULATORY PROTEIN"/>
    <property type="match status" value="1"/>
</dbReference>
<evidence type="ECO:0000256" key="4">
    <source>
        <dbReference type="ARBA" id="ARBA00023125"/>
    </source>
</evidence>
<proteinExistence type="predicted"/>
<dbReference type="EMBL" id="RBSP01000702">
    <property type="protein sequence ID" value="RMS44088.1"/>
    <property type="molecule type" value="Genomic_DNA"/>
</dbReference>
<name>A0A658K511_PSEA0</name>
<dbReference type="Proteomes" id="UP000270873">
    <property type="component" value="Unassembled WGS sequence"/>
</dbReference>
<dbReference type="InterPro" id="IPR025944">
    <property type="entry name" value="Sigma_54_int_dom_CS"/>
</dbReference>
<sequence length="99" mass="11235">MTHRNLSQAVAEGAFREDLYYRLNVLNLTVPPLRMRREDIALLAQHFLDRCARSLRKSVLGLSAQALELLVAYSWPGNVRELENSIERATNLATGELVQ</sequence>
<evidence type="ECO:0000313" key="9">
    <source>
        <dbReference type="Proteomes" id="UP000270873"/>
    </source>
</evidence>
<dbReference type="GO" id="GO:0003677">
    <property type="term" value="F:DNA binding"/>
    <property type="evidence" value="ECO:0007669"/>
    <property type="project" value="UniProtKB-KW"/>
</dbReference>
<dbReference type="InterPro" id="IPR002078">
    <property type="entry name" value="Sigma_54_int"/>
</dbReference>
<organism evidence="8 9">
    <name type="scientific">Pseudomonas amygdali pv. photiniae</name>
    <dbReference type="NCBI Taxonomy" id="251724"/>
    <lineage>
        <taxon>Bacteria</taxon>
        <taxon>Pseudomonadati</taxon>
        <taxon>Pseudomonadota</taxon>
        <taxon>Gammaproteobacteria</taxon>
        <taxon>Pseudomonadales</taxon>
        <taxon>Pseudomonadaceae</taxon>
        <taxon>Pseudomonas</taxon>
        <taxon>Pseudomonas amygdali</taxon>
    </lineage>
</organism>
<keyword evidence="4" id="KW-0238">DNA-binding</keyword>
<evidence type="ECO:0000313" key="8">
    <source>
        <dbReference type="EMBL" id="RMS44088.1"/>
    </source>
</evidence>
<feature type="domain" description="Sigma-54 factor interaction" evidence="7">
    <location>
        <begin position="1"/>
        <end position="91"/>
    </location>
</feature>
<comment type="caution">
    <text evidence="8">The sequence shown here is derived from an EMBL/GenBank/DDBJ whole genome shotgun (WGS) entry which is preliminary data.</text>
</comment>
<dbReference type="Pfam" id="PF25601">
    <property type="entry name" value="AAA_lid_14"/>
    <property type="match status" value="1"/>
</dbReference>
<dbReference type="AlphaFoldDB" id="A0A658K511"/>
<dbReference type="SUPFAM" id="SSF52540">
    <property type="entry name" value="P-loop containing nucleoside triphosphate hydrolases"/>
    <property type="match status" value="1"/>
</dbReference>
<evidence type="ECO:0000256" key="2">
    <source>
        <dbReference type="ARBA" id="ARBA00022840"/>
    </source>
</evidence>
<gene>
    <name evidence="8" type="ORF">ALP66_05548</name>
</gene>
<dbReference type="GO" id="GO:0005524">
    <property type="term" value="F:ATP binding"/>
    <property type="evidence" value="ECO:0007669"/>
    <property type="project" value="UniProtKB-KW"/>
</dbReference>
<evidence type="ECO:0000256" key="5">
    <source>
        <dbReference type="ARBA" id="ARBA00023159"/>
    </source>
</evidence>
<keyword evidence="6" id="KW-0804">Transcription</keyword>
<dbReference type="PROSITE" id="PS00688">
    <property type="entry name" value="SIGMA54_INTERACT_3"/>
    <property type="match status" value="1"/>
</dbReference>
<dbReference type="Gene3D" id="3.40.50.300">
    <property type="entry name" value="P-loop containing nucleotide triphosphate hydrolases"/>
    <property type="match status" value="1"/>
</dbReference>
<dbReference type="Gene3D" id="1.10.8.60">
    <property type="match status" value="1"/>
</dbReference>
<dbReference type="GO" id="GO:0006355">
    <property type="term" value="P:regulation of DNA-templated transcription"/>
    <property type="evidence" value="ECO:0007669"/>
    <property type="project" value="InterPro"/>
</dbReference>
<keyword evidence="5" id="KW-0010">Activator</keyword>
<evidence type="ECO:0000259" key="7">
    <source>
        <dbReference type="PROSITE" id="PS50045"/>
    </source>
</evidence>
<feature type="non-terminal residue" evidence="8">
    <location>
        <position position="99"/>
    </location>
</feature>
<keyword evidence="1" id="KW-0547">Nucleotide-binding</keyword>
<dbReference type="InterPro" id="IPR058031">
    <property type="entry name" value="AAA_lid_NorR"/>
</dbReference>
<reference evidence="8 9" key="1">
    <citation type="submission" date="2018-08" db="EMBL/GenBank/DDBJ databases">
        <title>Recombination of ecologically and evolutionarily significant loci maintains genetic cohesion in the Pseudomonas syringae species complex.</title>
        <authorList>
            <person name="Dillon M."/>
            <person name="Thakur S."/>
            <person name="Almeida R.N.D."/>
            <person name="Weir B.S."/>
            <person name="Guttman D.S."/>
        </authorList>
    </citation>
    <scope>NUCLEOTIDE SEQUENCE [LARGE SCALE GENOMIC DNA]</scope>
    <source>
        <strain evidence="8 9">ICMP 7847</strain>
    </source>
</reference>
<keyword evidence="3" id="KW-0805">Transcription regulation</keyword>
<dbReference type="Pfam" id="PF00158">
    <property type="entry name" value="Sigma54_activat"/>
    <property type="match status" value="1"/>
</dbReference>
<keyword evidence="2" id="KW-0067">ATP-binding</keyword>
<dbReference type="FunFam" id="1.10.8.60:FF:000014">
    <property type="entry name" value="DNA-binding transcriptional regulator NtrC"/>
    <property type="match status" value="1"/>
</dbReference>
<accession>A0A658K511</accession>